<protein>
    <submittedName>
        <fullName evidence="6">Hydroxyacid dehydrogenase</fullName>
    </submittedName>
</protein>
<dbReference type="PANTHER" id="PTHR43333:SF1">
    <property type="entry name" value="D-ISOMER SPECIFIC 2-HYDROXYACID DEHYDROGENASE NAD-BINDING DOMAIN-CONTAINING PROTEIN"/>
    <property type="match status" value="1"/>
</dbReference>
<dbReference type="InterPro" id="IPR006140">
    <property type="entry name" value="D-isomer_DH_NAD-bd"/>
</dbReference>
<keyword evidence="2" id="KW-0520">NAD</keyword>
<dbReference type="GO" id="GO:0016616">
    <property type="term" value="F:oxidoreductase activity, acting on the CH-OH group of donors, NAD or NADP as acceptor"/>
    <property type="evidence" value="ECO:0007669"/>
    <property type="project" value="InterPro"/>
</dbReference>
<sequence length="306" mass="33854">MILLVAVTGRDCSQLIARLQALLPEIDVQLWSECTDYEAVEFVLAWNAPADLWPKLVNLKAVSSFGAGVDSIDLTKIAAHVPVVRIVDDNLANDMAEYVLGHVLAHKLRLKEYYLKQSAGTWKPKRAYSHQHVGILGYGELGKACAKRLLANGFQVSAWSNSEKHDVEVSTYYSQQGLDDMLGQIDYLVCLLPLNQHTQGIINKSLLGKLQSHAVLINVARGKHVVDEDLLEALNSEQLRGATLDVFSEEPLPQAHPYWSHQKVTLTPHCAAISDLESVSLQIAGNAKRLTEGKELINQVDRTKGY</sequence>
<dbReference type="Pfam" id="PF00389">
    <property type="entry name" value="2-Hacid_dh"/>
    <property type="match status" value="1"/>
</dbReference>
<dbReference type="EMBL" id="LJTC01000002">
    <property type="protein sequence ID" value="KPM85007.1"/>
    <property type="molecule type" value="Genomic_DNA"/>
</dbReference>
<dbReference type="Pfam" id="PF02826">
    <property type="entry name" value="2-Hacid_dh_C"/>
    <property type="match status" value="1"/>
</dbReference>
<dbReference type="GO" id="GO:0051287">
    <property type="term" value="F:NAD binding"/>
    <property type="evidence" value="ECO:0007669"/>
    <property type="project" value="InterPro"/>
</dbReference>
<dbReference type="CDD" id="cd12164">
    <property type="entry name" value="GDH_like_2"/>
    <property type="match status" value="1"/>
</dbReference>
<accession>A0A0P7E5J7</accession>
<dbReference type="RefSeq" id="WP_054551765.1">
    <property type="nucleotide sequence ID" value="NZ_LJTC01000002.1"/>
</dbReference>
<evidence type="ECO:0000313" key="6">
    <source>
        <dbReference type="EMBL" id="KPM85007.1"/>
    </source>
</evidence>
<keyword evidence="1 3" id="KW-0560">Oxidoreductase</keyword>
<evidence type="ECO:0000259" key="4">
    <source>
        <dbReference type="Pfam" id="PF00389"/>
    </source>
</evidence>
<gene>
    <name evidence="6" type="ORF">AOG27_04385</name>
</gene>
<dbReference type="SUPFAM" id="SSF51735">
    <property type="entry name" value="NAD(P)-binding Rossmann-fold domains"/>
    <property type="match status" value="1"/>
</dbReference>
<dbReference type="SUPFAM" id="SSF52283">
    <property type="entry name" value="Formate/glycerate dehydrogenase catalytic domain-like"/>
    <property type="match status" value="1"/>
</dbReference>
<feature type="domain" description="D-isomer specific 2-hydroxyacid dehydrogenase catalytic" evidence="4">
    <location>
        <begin position="33"/>
        <end position="300"/>
    </location>
</feature>
<dbReference type="PANTHER" id="PTHR43333">
    <property type="entry name" value="2-HACID_DH_C DOMAIN-CONTAINING PROTEIN"/>
    <property type="match status" value="1"/>
</dbReference>
<dbReference type="PATRIC" id="fig|570156.3.peg.861"/>
<reference evidence="6 7" key="1">
    <citation type="submission" date="2015-09" db="EMBL/GenBank/DDBJ databases">
        <title>Draft Genome Sequence of Pseudoalteromonas lipolytica UCD-48B.</title>
        <authorList>
            <person name="Krusor M."/>
            <person name="Coil D.A."/>
            <person name="Lang J.M."/>
            <person name="Eisen J.A."/>
            <person name="Alexiev A."/>
        </authorList>
    </citation>
    <scope>NUCLEOTIDE SEQUENCE [LARGE SCALE GENOMIC DNA]</scope>
    <source>
        <strain evidence="6 7">UCD-48B</strain>
    </source>
</reference>
<feature type="domain" description="D-isomer specific 2-hydroxyacid dehydrogenase NAD-binding" evidence="5">
    <location>
        <begin position="101"/>
        <end position="271"/>
    </location>
</feature>
<dbReference type="InterPro" id="IPR006139">
    <property type="entry name" value="D-isomer_2_OHA_DH_cat_dom"/>
</dbReference>
<dbReference type="STRING" id="570156.AOG27_04385"/>
<comment type="caution">
    <text evidence="6">The sequence shown here is derived from an EMBL/GenBank/DDBJ whole genome shotgun (WGS) entry which is preliminary data.</text>
</comment>
<dbReference type="OrthoDB" id="9787219at2"/>
<evidence type="ECO:0000256" key="2">
    <source>
        <dbReference type="ARBA" id="ARBA00023027"/>
    </source>
</evidence>
<dbReference type="Proteomes" id="UP000050378">
    <property type="component" value="Unassembled WGS sequence"/>
</dbReference>
<dbReference type="InterPro" id="IPR036291">
    <property type="entry name" value="NAD(P)-bd_dom_sf"/>
</dbReference>
<evidence type="ECO:0000313" key="7">
    <source>
        <dbReference type="Proteomes" id="UP000050378"/>
    </source>
</evidence>
<proteinExistence type="inferred from homology"/>
<evidence type="ECO:0000256" key="3">
    <source>
        <dbReference type="RuleBase" id="RU003719"/>
    </source>
</evidence>
<name>A0A0P7E5J7_9GAMM</name>
<dbReference type="Gene3D" id="3.40.50.720">
    <property type="entry name" value="NAD(P)-binding Rossmann-like Domain"/>
    <property type="match status" value="2"/>
</dbReference>
<evidence type="ECO:0000256" key="1">
    <source>
        <dbReference type="ARBA" id="ARBA00023002"/>
    </source>
</evidence>
<evidence type="ECO:0000259" key="5">
    <source>
        <dbReference type="Pfam" id="PF02826"/>
    </source>
</evidence>
<dbReference type="AlphaFoldDB" id="A0A0P7E5J7"/>
<organism evidence="6 7">
    <name type="scientific">Pseudoalteromonas lipolytica</name>
    <dbReference type="NCBI Taxonomy" id="570156"/>
    <lineage>
        <taxon>Bacteria</taxon>
        <taxon>Pseudomonadati</taxon>
        <taxon>Pseudomonadota</taxon>
        <taxon>Gammaproteobacteria</taxon>
        <taxon>Alteromonadales</taxon>
        <taxon>Pseudoalteromonadaceae</taxon>
        <taxon>Pseudoalteromonas</taxon>
    </lineage>
</organism>
<comment type="similarity">
    <text evidence="3">Belongs to the D-isomer specific 2-hydroxyacid dehydrogenase family.</text>
</comment>